<dbReference type="InterPro" id="IPR049457">
    <property type="entry name" value="Emfourin"/>
</dbReference>
<name>A0A0F4JJ61_9ACTN</name>
<dbReference type="OrthoDB" id="6956709at2"/>
<dbReference type="RefSeq" id="WP_045947432.1">
    <property type="nucleotide sequence ID" value="NZ_JZWV01000292.1"/>
</dbReference>
<reference evidence="2 3" key="1">
    <citation type="submission" date="2015-02" db="EMBL/GenBank/DDBJ databases">
        <authorList>
            <person name="Ju K.-S."/>
            <person name="Doroghazi J.R."/>
            <person name="Metcalf W."/>
        </authorList>
    </citation>
    <scope>NUCLEOTIDE SEQUENCE [LARGE SCALE GENOMIC DNA]</scope>
    <source>
        <strain evidence="2 3">NRRL ISP-5550</strain>
    </source>
</reference>
<dbReference type="GO" id="GO:0008237">
    <property type="term" value="F:metallopeptidase activity"/>
    <property type="evidence" value="ECO:0007669"/>
    <property type="project" value="UniProtKB-KW"/>
</dbReference>
<keyword evidence="2" id="KW-0482">Metalloprotease</keyword>
<evidence type="ECO:0000313" key="2">
    <source>
        <dbReference type="EMBL" id="KJY34387.1"/>
    </source>
</evidence>
<keyword evidence="3" id="KW-1185">Reference proteome</keyword>
<comment type="caution">
    <text evidence="2">The sequence shown here is derived from an EMBL/GenBank/DDBJ whole genome shotgun (WGS) entry which is preliminary data.</text>
</comment>
<dbReference type="EMBL" id="JZWV01000292">
    <property type="protein sequence ID" value="KJY34387.1"/>
    <property type="molecule type" value="Genomic_DNA"/>
</dbReference>
<dbReference type="PATRIC" id="fig|68223.7.peg.6483"/>
<dbReference type="Proteomes" id="UP000033551">
    <property type="component" value="Unassembled WGS sequence"/>
</dbReference>
<gene>
    <name evidence="2" type="ORF">VR44_11990</name>
</gene>
<accession>A0A0F4JJ61</accession>
<feature type="compositionally biased region" description="Basic and acidic residues" evidence="1">
    <location>
        <begin position="15"/>
        <end position="27"/>
    </location>
</feature>
<dbReference type="AlphaFoldDB" id="A0A0F4JJ61"/>
<dbReference type="Pfam" id="PF20242">
    <property type="entry name" value="Emfourin"/>
    <property type="match status" value="1"/>
</dbReference>
<keyword evidence="2" id="KW-0378">Hydrolase</keyword>
<sequence>MLITVTRSGGFAGGEEERALDTAGRRDAPQWEELAQRAVAPTADGYHYRITVDGRAVDLQDPYLSEDQRRLIRGVLGEGA</sequence>
<dbReference type="GO" id="GO:0006508">
    <property type="term" value="P:proteolysis"/>
    <property type="evidence" value="ECO:0007669"/>
    <property type="project" value="UniProtKB-KW"/>
</dbReference>
<organism evidence="2 3">
    <name type="scientific">Streptomyces katrae</name>
    <dbReference type="NCBI Taxonomy" id="68223"/>
    <lineage>
        <taxon>Bacteria</taxon>
        <taxon>Bacillati</taxon>
        <taxon>Actinomycetota</taxon>
        <taxon>Actinomycetes</taxon>
        <taxon>Kitasatosporales</taxon>
        <taxon>Streptomycetaceae</taxon>
        <taxon>Streptomyces</taxon>
    </lineage>
</organism>
<keyword evidence="2" id="KW-0645">Protease</keyword>
<proteinExistence type="predicted"/>
<protein>
    <submittedName>
        <fullName evidence="2">Metalloprotease</fullName>
    </submittedName>
</protein>
<evidence type="ECO:0000256" key="1">
    <source>
        <dbReference type="SAM" id="MobiDB-lite"/>
    </source>
</evidence>
<evidence type="ECO:0000313" key="3">
    <source>
        <dbReference type="Proteomes" id="UP000033551"/>
    </source>
</evidence>
<feature type="region of interest" description="Disordered" evidence="1">
    <location>
        <begin position="1"/>
        <end position="27"/>
    </location>
</feature>